<dbReference type="SUPFAM" id="SSF51905">
    <property type="entry name" value="FAD/NAD(P)-binding domain"/>
    <property type="match status" value="1"/>
</dbReference>
<evidence type="ECO:0000256" key="8">
    <source>
        <dbReference type="ARBA" id="ARBA00023002"/>
    </source>
</evidence>
<organism evidence="19 20">
    <name type="scientific">Desulfotalea psychrophila (strain LSv54 / DSM 12343)</name>
    <dbReference type="NCBI Taxonomy" id="177439"/>
    <lineage>
        <taxon>Bacteria</taxon>
        <taxon>Pseudomonadati</taxon>
        <taxon>Thermodesulfobacteriota</taxon>
        <taxon>Desulfobulbia</taxon>
        <taxon>Desulfobulbales</taxon>
        <taxon>Desulfocapsaceae</taxon>
        <taxon>Desulfotalea</taxon>
    </lineage>
</organism>
<dbReference type="PRINTS" id="PR00368">
    <property type="entry name" value="FADPNR"/>
</dbReference>
<dbReference type="SUPFAM" id="SSF55424">
    <property type="entry name" value="FAD/NAD-linked reductases, dimerisation (C-terminal) domain"/>
    <property type="match status" value="1"/>
</dbReference>
<keyword evidence="11 16" id="KW-0676">Redox-active center</keyword>
<dbReference type="GO" id="GO:0004148">
    <property type="term" value="F:dihydrolipoyl dehydrogenase (NADH) activity"/>
    <property type="evidence" value="ECO:0007669"/>
    <property type="project" value="UniProtKB-EC"/>
</dbReference>
<evidence type="ECO:0000256" key="6">
    <source>
        <dbReference type="ARBA" id="ARBA00022630"/>
    </source>
</evidence>
<keyword evidence="6 16" id="KW-0285">Flavoprotein</keyword>
<dbReference type="Pfam" id="PF02852">
    <property type="entry name" value="Pyr_redox_dim"/>
    <property type="match status" value="1"/>
</dbReference>
<keyword evidence="9 14" id="KW-0520">NAD</keyword>
<dbReference type="PROSITE" id="PS00076">
    <property type="entry name" value="PYRIDINE_REDOX_1"/>
    <property type="match status" value="1"/>
</dbReference>
<evidence type="ECO:0000313" key="19">
    <source>
        <dbReference type="EMBL" id="CAG35032.1"/>
    </source>
</evidence>
<comment type="catalytic activity">
    <reaction evidence="12 16">
        <text>N(6)-[(R)-dihydrolipoyl]-L-lysyl-[protein] + NAD(+) = N(6)-[(R)-lipoyl]-L-lysyl-[protein] + NADH + H(+)</text>
        <dbReference type="Rhea" id="RHEA:15045"/>
        <dbReference type="Rhea" id="RHEA-COMP:10474"/>
        <dbReference type="Rhea" id="RHEA-COMP:10475"/>
        <dbReference type="ChEBI" id="CHEBI:15378"/>
        <dbReference type="ChEBI" id="CHEBI:57540"/>
        <dbReference type="ChEBI" id="CHEBI:57945"/>
        <dbReference type="ChEBI" id="CHEBI:83099"/>
        <dbReference type="ChEBI" id="CHEBI:83100"/>
        <dbReference type="EC" id="1.8.1.4"/>
    </reaction>
</comment>
<feature type="disulfide bond" description="Redox-active" evidence="15">
    <location>
        <begin position="45"/>
        <end position="50"/>
    </location>
</feature>
<evidence type="ECO:0000256" key="11">
    <source>
        <dbReference type="ARBA" id="ARBA00023284"/>
    </source>
</evidence>
<dbReference type="InterPro" id="IPR016156">
    <property type="entry name" value="FAD/NAD-linked_Rdtase_dimer_sf"/>
</dbReference>
<evidence type="ECO:0000256" key="1">
    <source>
        <dbReference type="ARBA" id="ARBA00004496"/>
    </source>
</evidence>
<evidence type="ECO:0000256" key="16">
    <source>
        <dbReference type="RuleBase" id="RU003692"/>
    </source>
</evidence>
<keyword evidence="20" id="KW-1185">Reference proteome</keyword>
<dbReference type="Gene3D" id="3.30.390.30">
    <property type="match status" value="1"/>
</dbReference>
<dbReference type="GO" id="GO:0050660">
    <property type="term" value="F:flavin adenine dinucleotide binding"/>
    <property type="evidence" value="ECO:0007669"/>
    <property type="project" value="InterPro"/>
</dbReference>
<sequence length="479" mass="50840">MGTTEMKVKIVVLGAGPGGYVAAIRAAQLGGDVTVIEKENVGGTCLNWGCIPSKIYKQSADTLNSIKDSASFCIDGISEGKLNLERLQERTKGIIASQSKGIHGLLAKNSISYIGGEAKMSGSHSLSVTRKDGETEEVQFDKLIIATGSTPMALPFLPFDGDRILSSDHIFSLKEIPESITIIGGGVIGCEFACILQSFGVEVTLVEGLERLLPLPSVEEECSKLLLREMKKKKIKVELKTTLASASQKNGMVQLNLVSQGKNGTEKAKQIESEKVLVCIGRRASSASLDLDQAGVETTKRGWISTGANLQTTVPHIYAIGDVLGPERIMLAHTASTEAEIAAENCFGGAEEMNWQVMPSAIFTMPEIGCVGLSEAQAAELYGKENIRAESSLFRTLGKAQVIGELAGVTKIVCAKEDGKILGIHIAGAHATDLLGEATLAVSNGITAKQLTKTIHAHPTLAEILLETAFKIEDMPLHG</sequence>
<evidence type="ECO:0000256" key="5">
    <source>
        <dbReference type="ARBA" id="ARBA00022490"/>
    </source>
</evidence>
<dbReference type="EMBL" id="CR522870">
    <property type="protein sequence ID" value="CAG35032.1"/>
    <property type="molecule type" value="Genomic_DNA"/>
</dbReference>
<dbReference type="Gene3D" id="3.50.50.60">
    <property type="entry name" value="FAD/NAD(P)-binding domain"/>
    <property type="match status" value="2"/>
</dbReference>
<evidence type="ECO:0000313" key="20">
    <source>
        <dbReference type="Proteomes" id="UP000000602"/>
    </source>
</evidence>
<evidence type="ECO:0000259" key="17">
    <source>
        <dbReference type="Pfam" id="PF02852"/>
    </source>
</evidence>
<dbReference type="EC" id="1.8.1.4" evidence="3 16"/>
<comment type="miscellaneous">
    <text evidence="16">The active site is a redox-active disulfide bond.</text>
</comment>
<feature type="binding site" evidence="14">
    <location>
        <position position="54"/>
    </location>
    <ligand>
        <name>FAD</name>
        <dbReference type="ChEBI" id="CHEBI:57692"/>
    </ligand>
</feature>
<comment type="cofactor">
    <cofactor evidence="14 16">
        <name>FAD</name>
        <dbReference type="ChEBI" id="CHEBI:57692"/>
    </cofactor>
    <text evidence="14 16">Binds 1 FAD per subunit.</text>
</comment>
<dbReference type="InterPro" id="IPR001100">
    <property type="entry name" value="Pyr_nuc-diS_OxRdtase"/>
</dbReference>
<dbReference type="InterPro" id="IPR006258">
    <property type="entry name" value="Lipoamide_DH"/>
</dbReference>
<feature type="active site" description="Proton acceptor" evidence="13">
    <location>
        <position position="458"/>
    </location>
</feature>
<dbReference type="PRINTS" id="PR00411">
    <property type="entry name" value="PNDRDTASEI"/>
</dbReference>
<evidence type="ECO:0000256" key="14">
    <source>
        <dbReference type="PIRSR" id="PIRSR000350-3"/>
    </source>
</evidence>
<proteinExistence type="inferred from homology"/>
<protein>
    <recommendedName>
        <fullName evidence="4 16">Dihydrolipoyl dehydrogenase</fullName>
        <ecNumber evidence="3 16">1.8.1.4</ecNumber>
    </recommendedName>
</protein>
<dbReference type="InterPro" id="IPR036188">
    <property type="entry name" value="FAD/NAD-bd_sf"/>
</dbReference>
<dbReference type="InterPro" id="IPR004099">
    <property type="entry name" value="Pyr_nucl-diS_OxRdtase_dimer"/>
</dbReference>
<dbReference type="FunFam" id="3.30.390.30:FF:000001">
    <property type="entry name" value="Dihydrolipoyl dehydrogenase"/>
    <property type="match status" value="1"/>
</dbReference>
<name>Q6ARJ3_DESPS</name>
<evidence type="ECO:0000256" key="10">
    <source>
        <dbReference type="ARBA" id="ARBA00023157"/>
    </source>
</evidence>
<keyword evidence="8 16" id="KW-0560">Oxidoreductase</keyword>
<evidence type="ECO:0000256" key="7">
    <source>
        <dbReference type="ARBA" id="ARBA00022827"/>
    </source>
</evidence>
<dbReference type="NCBIfam" id="TIGR01350">
    <property type="entry name" value="lipoamide_DH"/>
    <property type="match status" value="1"/>
</dbReference>
<comment type="similarity">
    <text evidence="2 16">Belongs to the class-I pyridine nucleotide-disulfide oxidoreductase family.</text>
</comment>
<keyword evidence="10" id="KW-1015">Disulfide bond</keyword>
<evidence type="ECO:0000256" key="9">
    <source>
        <dbReference type="ARBA" id="ARBA00023027"/>
    </source>
</evidence>
<evidence type="ECO:0000256" key="13">
    <source>
        <dbReference type="PIRSR" id="PIRSR000350-2"/>
    </source>
</evidence>
<dbReference type="PIRSF" id="PIRSF000350">
    <property type="entry name" value="Mercury_reductase_MerA"/>
    <property type="match status" value="1"/>
</dbReference>
<feature type="binding site" evidence="14">
    <location>
        <position position="281"/>
    </location>
    <ligand>
        <name>NAD(+)</name>
        <dbReference type="ChEBI" id="CHEBI:57540"/>
    </ligand>
</feature>
<dbReference type="PANTHER" id="PTHR22912:SF217">
    <property type="entry name" value="DIHYDROLIPOYL DEHYDROGENASE"/>
    <property type="match status" value="1"/>
</dbReference>
<dbReference type="KEGG" id="dps:DP0303"/>
<evidence type="ECO:0000259" key="18">
    <source>
        <dbReference type="Pfam" id="PF07992"/>
    </source>
</evidence>
<dbReference type="HOGENOM" id="CLU_016755_0_2_7"/>
<dbReference type="InterPro" id="IPR012999">
    <property type="entry name" value="Pyr_OxRdtase_I_AS"/>
</dbReference>
<dbReference type="GO" id="GO:0005737">
    <property type="term" value="C:cytoplasm"/>
    <property type="evidence" value="ECO:0007669"/>
    <property type="project" value="UniProtKB-SubCell"/>
</dbReference>
<dbReference type="Pfam" id="PF07992">
    <property type="entry name" value="Pyr_redox_2"/>
    <property type="match status" value="1"/>
</dbReference>
<dbReference type="eggNOG" id="COG1249">
    <property type="taxonomic scope" value="Bacteria"/>
</dbReference>
<feature type="domain" description="Pyridine nucleotide-disulphide oxidoreductase dimerisation" evidence="17">
    <location>
        <begin position="358"/>
        <end position="467"/>
    </location>
</feature>
<gene>
    <name evidence="19" type="primary">phdd</name>
    <name evidence="19" type="ordered locus">DP0303</name>
</gene>
<feature type="domain" description="FAD/NAD(P)-binding" evidence="18">
    <location>
        <begin position="9"/>
        <end position="339"/>
    </location>
</feature>
<evidence type="ECO:0000256" key="12">
    <source>
        <dbReference type="ARBA" id="ARBA00049187"/>
    </source>
</evidence>
<feature type="binding site" evidence="14">
    <location>
        <position position="322"/>
    </location>
    <ligand>
        <name>FAD</name>
        <dbReference type="ChEBI" id="CHEBI:57692"/>
    </ligand>
</feature>
<evidence type="ECO:0000256" key="3">
    <source>
        <dbReference type="ARBA" id="ARBA00012608"/>
    </source>
</evidence>
<keyword evidence="5" id="KW-0963">Cytoplasm</keyword>
<keyword evidence="14" id="KW-0547">Nucleotide-binding</keyword>
<accession>Q6ARJ3</accession>
<dbReference type="InterPro" id="IPR023753">
    <property type="entry name" value="FAD/NAD-binding_dom"/>
</dbReference>
<dbReference type="STRING" id="177439.DP0303"/>
<feature type="binding site" evidence="14">
    <location>
        <begin position="184"/>
        <end position="191"/>
    </location>
    <ligand>
        <name>NAD(+)</name>
        <dbReference type="ChEBI" id="CHEBI:57540"/>
    </ligand>
</feature>
<evidence type="ECO:0000256" key="2">
    <source>
        <dbReference type="ARBA" id="ARBA00007532"/>
    </source>
</evidence>
<feature type="binding site" evidence="14">
    <location>
        <begin position="330"/>
        <end position="333"/>
    </location>
    <ligand>
        <name>FAD</name>
        <dbReference type="ChEBI" id="CHEBI:57692"/>
    </ligand>
</feature>
<feature type="binding site" evidence="14">
    <location>
        <position position="207"/>
    </location>
    <ligand>
        <name>NAD(+)</name>
        <dbReference type="ChEBI" id="CHEBI:57540"/>
    </ligand>
</feature>
<evidence type="ECO:0000256" key="15">
    <source>
        <dbReference type="PIRSR" id="PIRSR000350-4"/>
    </source>
</evidence>
<keyword evidence="7 14" id="KW-0274">FAD</keyword>
<reference evidence="20" key="1">
    <citation type="journal article" date="2004" name="Environ. Microbiol.">
        <title>The genome of Desulfotalea psychrophila, a sulfate-reducing bacterium from permanently cold Arctic sediments.</title>
        <authorList>
            <person name="Rabus R."/>
            <person name="Ruepp A."/>
            <person name="Frickey T."/>
            <person name="Rattei T."/>
            <person name="Fartmann B."/>
            <person name="Stark M."/>
            <person name="Bauer M."/>
            <person name="Zibat A."/>
            <person name="Lombardot T."/>
            <person name="Becker I."/>
            <person name="Amann J."/>
            <person name="Gellner K."/>
            <person name="Teeling H."/>
            <person name="Leuschner W.D."/>
            <person name="Gloeckner F.-O."/>
            <person name="Lupas A.N."/>
            <person name="Amann R."/>
            <person name="Klenk H.-P."/>
        </authorList>
    </citation>
    <scope>NUCLEOTIDE SEQUENCE [LARGE SCALE GENOMIC DNA]</scope>
    <source>
        <strain evidence="20">DSM 12343 / LSv54</strain>
    </source>
</reference>
<dbReference type="AlphaFoldDB" id="Q6ARJ3"/>
<dbReference type="InterPro" id="IPR050151">
    <property type="entry name" value="Class-I_Pyr_Nuc-Dis_Oxidored"/>
</dbReference>
<dbReference type="PANTHER" id="PTHR22912">
    <property type="entry name" value="DISULFIDE OXIDOREDUCTASE"/>
    <property type="match status" value="1"/>
</dbReference>
<evidence type="ECO:0000256" key="4">
    <source>
        <dbReference type="ARBA" id="ARBA00016961"/>
    </source>
</evidence>
<comment type="subcellular location">
    <subcellularLocation>
        <location evidence="1">Cytoplasm</location>
    </subcellularLocation>
</comment>
<feature type="binding site" evidence="14">
    <location>
        <begin position="147"/>
        <end position="149"/>
    </location>
    <ligand>
        <name>FAD</name>
        <dbReference type="ChEBI" id="CHEBI:57692"/>
    </ligand>
</feature>
<dbReference type="Proteomes" id="UP000000602">
    <property type="component" value="Chromosome"/>
</dbReference>
<dbReference type="GO" id="GO:0006103">
    <property type="term" value="P:2-oxoglutarate metabolic process"/>
    <property type="evidence" value="ECO:0007669"/>
    <property type="project" value="TreeGrafter"/>
</dbReference>